<evidence type="ECO:0000313" key="5">
    <source>
        <dbReference type="Proteomes" id="UP001205920"/>
    </source>
</evidence>
<evidence type="ECO:0000256" key="2">
    <source>
        <dbReference type="SAM" id="SignalP"/>
    </source>
</evidence>
<gene>
    <name evidence="4" type="ORF">JMN37_05285</name>
</gene>
<feature type="signal peptide" evidence="2">
    <location>
        <begin position="1"/>
        <end position="23"/>
    </location>
</feature>
<protein>
    <submittedName>
        <fullName evidence="4">ABC transporter substrate-binding protein</fullName>
    </submittedName>
</protein>
<dbReference type="AlphaFoldDB" id="A0AAW5HW30"/>
<accession>A0AAW5HW30</accession>
<dbReference type="PROSITE" id="PS51257">
    <property type="entry name" value="PROKAR_LIPOPROTEIN"/>
    <property type="match status" value="1"/>
</dbReference>
<dbReference type="PANTHER" id="PTHR30535:SF34">
    <property type="entry name" value="MOLYBDATE-BINDING PROTEIN MOLA"/>
    <property type="match status" value="1"/>
</dbReference>
<evidence type="ECO:0000259" key="3">
    <source>
        <dbReference type="PROSITE" id="PS50983"/>
    </source>
</evidence>
<feature type="chain" id="PRO_5043947064" evidence="2">
    <location>
        <begin position="24"/>
        <end position="339"/>
    </location>
</feature>
<reference evidence="4 5" key="1">
    <citation type="submission" date="2021-01" db="EMBL/GenBank/DDBJ databases">
        <title>Identification and Characterization of Corynebacterium sp.</title>
        <authorList>
            <person name="Luo Q."/>
            <person name="Qu P."/>
            <person name="Chen Q."/>
        </authorList>
    </citation>
    <scope>NUCLEOTIDE SEQUENCE [LARGE SCALE GENOMIC DNA]</scope>
    <source>
        <strain evidence="4 5">MC-18</strain>
    </source>
</reference>
<comment type="similarity">
    <text evidence="1">Belongs to the bacterial solute-binding protein 8 family.</text>
</comment>
<name>A0AAW5HW30_9CORY</name>
<evidence type="ECO:0000256" key="1">
    <source>
        <dbReference type="ARBA" id="ARBA00008814"/>
    </source>
</evidence>
<dbReference type="Proteomes" id="UP001205920">
    <property type="component" value="Unassembled WGS sequence"/>
</dbReference>
<dbReference type="PANTHER" id="PTHR30535">
    <property type="entry name" value="VITAMIN B12-BINDING PROTEIN"/>
    <property type="match status" value="1"/>
</dbReference>
<dbReference type="PROSITE" id="PS50983">
    <property type="entry name" value="FE_B12_PBP"/>
    <property type="match status" value="1"/>
</dbReference>
<dbReference type="RefSeq" id="WP_252931270.1">
    <property type="nucleotide sequence ID" value="NZ_JAEUWV010000005.1"/>
</dbReference>
<dbReference type="SUPFAM" id="SSF53807">
    <property type="entry name" value="Helical backbone' metal receptor"/>
    <property type="match status" value="1"/>
</dbReference>
<evidence type="ECO:0000313" key="4">
    <source>
        <dbReference type="EMBL" id="MCO6394394.1"/>
    </source>
</evidence>
<dbReference type="InterPro" id="IPR050902">
    <property type="entry name" value="ABC_Transporter_SBP"/>
</dbReference>
<dbReference type="Pfam" id="PF01497">
    <property type="entry name" value="Peripla_BP_2"/>
    <property type="match status" value="1"/>
</dbReference>
<sequence length="339" mass="35549">MKRTVNRVGILVATAALSLGLVACSGNEAGTEANDASTSATATAEAHKFENCGHSMEIDGVPQKVMLVNRVGVVPTLEALGVLDHVHMVAGPFPGEYFSPELAKKVAAIPLLTDKVDAGGHLQISKEEIVATDSDLIIGYAGNVDYNAMQGTGVPIIEEPGFCGALNGAASWDHVWDHIKFYGDLFDASEAAEKFTAETKARLEAAEAKKAGEGLRVAVLYPATDGSVNYAYGAGSMSNPIVESAGMINVFGDSADRVFEVSDEELIARNPDVIISLHSKGGDEAAAASIEGVKQIKGINDTNAGKNGAIMPMLLYLAEPPSGMSIDGLEQLNEFLEQR</sequence>
<keyword evidence="5" id="KW-1185">Reference proteome</keyword>
<comment type="caution">
    <text evidence="4">The sequence shown here is derived from an EMBL/GenBank/DDBJ whole genome shotgun (WGS) entry which is preliminary data.</text>
</comment>
<dbReference type="EMBL" id="JAEUWV010000005">
    <property type="protein sequence ID" value="MCO6394394.1"/>
    <property type="molecule type" value="Genomic_DNA"/>
</dbReference>
<proteinExistence type="inferred from homology"/>
<organism evidence="4 5">
    <name type="scientific">Corynebacterium lipophilum</name>
    <dbReference type="NCBI Taxonomy" id="2804918"/>
    <lineage>
        <taxon>Bacteria</taxon>
        <taxon>Bacillati</taxon>
        <taxon>Actinomycetota</taxon>
        <taxon>Actinomycetes</taxon>
        <taxon>Mycobacteriales</taxon>
        <taxon>Corynebacteriaceae</taxon>
        <taxon>Corynebacterium</taxon>
    </lineage>
</organism>
<dbReference type="InterPro" id="IPR002491">
    <property type="entry name" value="ABC_transptr_periplasmic_BD"/>
</dbReference>
<keyword evidence="2" id="KW-0732">Signal</keyword>
<feature type="domain" description="Fe/B12 periplasmic-binding" evidence="3">
    <location>
        <begin position="65"/>
        <end position="339"/>
    </location>
</feature>
<dbReference type="Gene3D" id="3.40.50.1980">
    <property type="entry name" value="Nitrogenase molybdenum iron protein domain"/>
    <property type="match status" value="2"/>
</dbReference>